<gene>
    <name evidence="1" type="ordered locus">KSE_52180</name>
</gene>
<evidence type="ECO:0000313" key="1">
    <source>
        <dbReference type="EMBL" id="BAJ30994.1"/>
    </source>
</evidence>
<evidence type="ECO:0008006" key="3">
    <source>
        <dbReference type="Google" id="ProtNLM"/>
    </source>
</evidence>
<dbReference type="InterPro" id="IPR025855">
    <property type="entry name" value="Replic_Relax"/>
</dbReference>
<dbReference type="AlphaFoldDB" id="E4NHL4"/>
<protein>
    <recommendedName>
        <fullName evidence="3">Protein involved in plasmid replication-relaxation</fullName>
    </recommendedName>
</protein>
<dbReference type="Proteomes" id="UP000007076">
    <property type="component" value="Chromosome"/>
</dbReference>
<dbReference type="KEGG" id="ksk:KSE_52180"/>
<name>E4NHL4_KITSK</name>
<evidence type="ECO:0000313" key="2">
    <source>
        <dbReference type="Proteomes" id="UP000007076"/>
    </source>
</evidence>
<dbReference type="eggNOG" id="ENOG50328GS">
    <property type="taxonomic scope" value="Bacteria"/>
</dbReference>
<keyword evidence="2" id="KW-1185">Reference proteome</keyword>
<organism evidence="1 2">
    <name type="scientific">Kitasatospora setae (strain ATCC 33774 / DSM 43861 / JCM 3304 / KCC A-0304 / NBRC 14216 / KM-6054)</name>
    <name type="common">Streptomyces setae</name>
    <dbReference type="NCBI Taxonomy" id="452652"/>
    <lineage>
        <taxon>Bacteria</taxon>
        <taxon>Bacillati</taxon>
        <taxon>Actinomycetota</taxon>
        <taxon>Actinomycetes</taxon>
        <taxon>Kitasatosporales</taxon>
        <taxon>Streptomycetaceae</taxon>
        <taxon>Kitasatospora</taxon>
    </lineage>
</organism>
<dbReference type="EMBL" id="AP010968">
    <property type="protein sequence ID" value="BAJ30994.1"/>
    <property type="molecule type" value="Genomic_DNA"/>
</dbReference>
<dbReference type="PATRIC" id="fig|452652.3.peg.5213"/>
<accession>E4NHL4</accession>
<reference evidence="1 2" key="1">
    <citation type="journal article" date="2010" name="DNA Res.">
        <title>Genome sequence of Kitasatospora setae NBRC 14216T: an evolutionary snapshot of the family Streptomycetaceae.</title>
        <authorList>
            <person name="Ichikawa N."/>
            <person name="Oguchi A."/>
            <person name="Ikeda H."/>
            <person name="Ishikawa J."/>
            <person name="Kitani S."/>
            <person name="Watanabe Y."/>
            <person name="Nakamura S."/>
            <person name="Katano Y."/>
            <person name="Kishi E."/>
            <person name="Sasagawa M."/>
            <person name="Ankai A."/>
            <person name="Fukui S."/>
            <person name="Hashimoto Y."/>
            <person name="Kamata S."/>
            <person name="Otoguro M."/>
            <person name="Tanikawa S."/>
            <person name="Nihira T."/>
            <person name="Horinouchi S."/>
            <person name="Ohnishi Y."/>
            <person name="Hayakawa M."/>
            <person name="Kuzuyama T."/>
            <person name="Arisawa A."/>
            <person name="Nomoto F."/>
            <person name="Miura H."/>
            <person name="Takahashi Y."/>
            <person name="Fujita N."/>
        </authorList>
    </citation>
    <scope>NUCLEOTIDE SEQUENCE [LARGE SCALE GENOMIC DNA]</scope>
    <source>
        <strain evidence="2">ATCC 33774 / DSM 43861 / JCM 3304 / KCC A-0304 / NBRC 14216 / KM-6054</strain>
    </source>
</reference>
<sequence>MYHSDNLLPPERALVSTLARVRVATVNQLSQVVSGGADWRTGVRRTRIRLDRLVRFGVIRRFPNTSEERSAGPAGYVYALTAAGLRLAGAQTPTAQRRAWQPKPLTLSHWLAISELYVQLTAAVRSTSTELTDFEVEADARRTFHDFAGRHVLRPDALVRLANPTLRWSYFIEVDRSTESPRRLAEKCQAYRAYELVGDEQLLHGVFPLVVFVVPDEHRAQAVRRVTQAQPADARDLFLVVTQTEAIRLLASPTTE</sequence>
<dbReference type="STRING" id="452652.KSE_52180"/>
<dbReference type="HOGENOM" id="CLU_067990_1_0_11"/>
<proteinExistence type="predicted"/>
<dbReference type="Pfam" id="PF13814">
    <property type="entry name" value="Replic_Relax"/>
    <property type="match status" value="1"/>
</dbReference>